<feature type="domain" description="N-acetyltransferase" evidence="2">
    <location>
        <begin position="61"/>
        <end position="194"/>
    </location>
</feature>
<dbReference type="SUPFAM" id="SSF55729">
    <property type="entry name" value="Acyl-CoA N-acyltransferases (Nat)"/>
    <property type="match status" value="1"/>
</dbReference>
<dbReference type="InterPro" id="IPR052523">
    <property type="entry name" value="Trichothecene_AcTrans"/>
</dbReference>
<evidence type="ECO:0000313" key="4">
    <source>
        <dbReference type="Proteomes" id="UP000568380"/>
    </source>
</evidence>
<keyword evidence="1" id="KW-0812">Transmembrane</keyword>
<dbReference type="GO" id="GO:0005840">
    <property type="term" value="C:ribosome"/>
    <property type="evidence" value="ECO:0007669"/>
    <property type="project" value="UniProtKB-KW"/>
</dbReference>
<protein>
    <submittedName>
        <fullName evidence="3">Ribosomal protein S18 acetylase RimI-like enzyme</fullName>
    </submittedName>
</protein>
<evidence type="ECO:0000313" key="3">
    <source>
        <dbReference type="EMBL" id="MBB5084100.1"/>
    </source>
</evidence>
<dbReference type="AlphaFoldDB" id="A0A7W8EKD2"/>
<name>A0A7W8EKD2_9ACTN</name>
<keyword evidence="3" id="KW-0687">Ribonucleoprotein</keyword>
<dbReference type="CDD" id="cd04301">
    <property type="entry name" value="NAT_SF"/>
    <property type="match status" value="1"/>
</dbReference>
<evidence type="ECO:0000256" key="1">
    <source>
        <dbReference type="SAM" id="Phobius"/>
    </source>
</evidence>
<keyword evidence="1" id="KW-0472">Membrane</keyword>
<dbReference type="InterPro" id="IPR016181">
    <property type="entry name" value="Acyl_CoA_acyltransferase"/>
</dbReference>
<reference evidence="3 4" key="1">
    <citation type="submission" date="2020-08" db="EMBL/GenBank/DDBJ databases">
        <title>Genomic Encyclopedia of Type Strains, Phase IV (KMG-IV): sequencing the most valuable type-strain genomes for metagenomic binning, comparative biology and taxonomic classification.</title>
        <authorList>
            <person name="Goeker M."/>
        </authorList>
    </citation>
    <scope>NUCLEOTIDE SEQUENCE [LARGE SCALE GENOMIC DNA]</scope>
    <source>
        <strain evidence="3 4">DSM 45385</strain>
    </source>
</reference>
<dbReference type="Pfam" id="PF13508">
    <property type="entry name" value="Acetyltransf_7"/>
    <property type="match status" value="1"/>
</dbReference>
<feature type="transmembrane region" description="Helical" evidence="1">
    <location>
        <begin position="18"/>
        <end position="36"/>
    </location>
</feature>
<keyword evidence="4" id="KW-1185">Reference proteome</keyword>
<dbReference type="EMBL" id="JACHIN010000021">
    <property type="protein sequence ID" value="MBB5084100.1"/>
    <property type="molecule type" value="Genomic_DNA"/>
</dbReference>
<gene>
    <name evidence="3" type="ORF">HNR40_009608</name>
</gene>
<keyword evidence="1" id="KW-1133">Transmembrane helix</keyword>
<proteinExistence type="predicted"/>
<keyword evidence="3" id="KW-0689">Ribosomal protein</keyword>
<dbReference type="GO" id="GO:0016747">
    <property type="term" value="F:acyltransferase activity, transferring groups other than amino-acyl groups"/>
    <property type="evidence" value="ECO:0007669"/>
    <property type="project" value="InterPro"/>
</dbReference>
<dbReference type="PROSITE" id="PS51186">
    <property type="entry name" value="GNAT"/>
    <property type="match status" value="1"/>
</dbReference>
<dbReference type="PANTHER" id="PTHR42791">
    <property type="entry name" value="GNAT FAMILY ACETYLTRANSFERASE"/>
    <property type="match status" value="1"/>
</dbReference>
<comment type="caution">
    <text evidence="3">The sequence shown here is derived from an EMBL/GenBank/DDBJ whole genome shotgun (WGS) entry which is preliminary data.</text>
</comment>
<sequence>MSESRVVHRAAYTDVDQVAALVGTAFAGLGVVAYMISDPERRAPVMSAWAAILVEDALKRGHIDLITDKSELLGAAVWFHREEPLPAPDDYDRRLAEAVGEHQERFQTVDELLEEHHPHAPHHHLLFLAVHPDHQNRGLGSALMDHHHAALNGLPAYLESASPESSRLYARHGYVERRPIVLPDGARFWPMWRP</sequence>
<accession>A0A7W8EKD2</accession>
<dbReference type="PANTHER" id="PTHR42791:SF1">
    <property type="entry name" value="N-ACETYLTRANSFERASE DOMAIN-CONTAINING PROTEIN"/>
    <property type="match status" value="1"/>
</dbReference>
<organism evidence="3 4">
    <name type="scientific">Nonomuraea endophytica</name>
    <dbReference type="NCBI Taxonomy" id="714136"/>
    <lineage>
        <taxon>Bacteria</taxon>
        <taxon>Bacillati</taxon>
        <taxon>Actinomycetota</taxon>
        <taxon>Actinomycetes</taxon>
        <taxon>Streptosporangiales</taxon>
        <taxon>Streptosporangiaceae</taxon>
        <taxon>Nonomuraea</taxon>
    </lineage>
</organism>
<dbReference type="Proteomes" id="UP000568380">
    <property type="component" value="Unassembled WGS sequence"/>
</dbReference>
<dbReference type="Gene3D" id="3.40.630.30">
    <property type="match status" value="1"/>
</dbReference>
<dbReference type="RefSeq" id="WP_184973765.1">
    <property type="nucleotide sequence ID" value="NZ_JACHIN010000021.1"/>
</dbReference>
<dbReference type="InterPro" id="IPR000182">
    <property type="entry name" value="GNAT_dom"/>
</dbReference>
<evidence type="ECO:0000259" key="2">
    <source>
        <dbReference type="PROSITE" id="PS51186"/>
    </source>
</evidence>